<evidence type="ECO:0000256" key="10">
    <source>
        <dbReference type="ARBA" id="ARBA00022989"/>
    </source>
</evidence>
<dbReference type="SUPFAM" id="SSF53448">
    <property type="entry name" value="Nucleotide-diphospho-sugar transferases"/>
    <property type="match status" value="1"/>
</dbReference>
<accession>A0AAP2CQQ4</accession>
<feature type="transmembrane region" description="Helical" evidence="12">
    <location>
        <begin position="541"/>
        <end position="570"/>
    </location>
</feature>
<evidence type="ECO:0000256" key="1">
    <source>
        <dbReference type="ARBA" id="ARBA00004429"/>
    </source>
</evidence>
<keyword evidence="10 12" id="KW-1133">Transmembrane helix</keyword>
<dbReference type="Gene3D" id="3.90.550.10">
    <property type="entry name" value="Spore Coat Polysaccharide Biosynthesis Protein SpsA, Chain A"/>
    <property type="match status" value="1"/>
</dbReference>
<feature type="transmembrane region" description="Helical" evidence="12">
    <location>
        <begin position="394"/>
        <end position="413"/>
    </location>
</feature>
<feature type="domain" description="Glycosyltransferase 2-like" evidence="13">
    <location>
        <begin position="219"/>
        <end position="409"/>
    </location>
</feature>
<evidence type="ECO:0000256" key="12">
    <source>
        <dbReference type="SAM" id="Phobius"/>
    </source>
</evidence>
<keyword evidence="5" id="KW-1003">Cell membrane</keyword>
<comment type="similarity">
    <text evidence="3">Belongs to the glycosyltransferase 2 family. OpgH subfamily.</text>
</comment>
<dbReference type="EMBL" id="JADQAZ010000002">
    <property type="protein sequence ID" value="MBT0958358.1"/>
    <property type="molecule type" value="Genomic_DNA"/>
</dbReference>
<keyword evidence="9 12" id="KW-0812">Transmembrane</keyword>
<sequence length="626" mass="69394">MTTYAASFMPPKAPLEMAEQTFAREAVTRQNPPRRQLADRLWRTAAFVPTILVSAILCLSIGRYLLANGLMLHQAAVLVLVTLTFLWLTFSVNTAVLGALRTTFLRPESRSTPSCPPADIALIIPIYNEAPWDVFGNASATLKDLIKGADGNRYALFVLSDTTDAESAVQEERAFAALAAEIGDGADVYYRRRRENTDKKIGNIADWVENWGGAYEGMVVLDADSLMSASAIRRLSRALISDPGAGLIQSHPMLIGARTLFGRVQQFSNAVYGWLMAEGMASWSQQEGNYWGHNAIIRTRAFASSARLPYLQGRRGQQSLILSHDFIEAGMLRRAGWTVKLLPDVSGSFEETPQTLIDYILRDRRWCHGNMQHLRLLRARGFHMISRLHMLQGALSYLMSPAWLALVVLWSILGSDVDDTSTYFSAANPLMPIWPERPVHAGWVYLFLVYGMLLFPKAVGAVLFGLRRKTRVAYGNGARYVGSILFELLMSVLYAPIMMIHHTIACGRAIVGKSPSWVPQNRGDAGHSWGQTLRFHWVETLFGTVLLSGILFANVSVMILPIAISLVAAVPLSKIGSKPVIDAESPVLRLDTPHTLIEPRIIRAAREQRAWIKDQVINAPTRIAAE</sequence>
<feature type="transmembrane region" description="Helical" evidence="12">
    <location>
        <begin position="72"/>
        <end position="100"/>
    </location>
</feature>
<dbReference type="InterPro" id="IPR029044">
    <property type="entry name" value="Nucleotide-diphossugar_trans"/>
</dbReference>
<dbReference type="Pfam" id="PF13632">
    <property type="entry name" value="Glyco_trans_2_3"/>
    <property type="match status" value="1"/>
</dbReference>
<dbReference type="PANTHER" id="PTHR43867:SF5">
    <property type="entry name" value="GLUCANS BIOSYNTHESIS GLUCOSYLTRANSFERASE H"/>
    <property type="match status" value="1"/>
</dbReference>
<dbReference type="AlphaFoldDB" id="A0AAP2CQQ4"/>
<proteinExistence type="inferred from homology"/>
<evidence type="ECO:0000256" key="4">
    <source>
        <dbReference type="ARBA" id="ARBA00020585"/>
    </source>
</evidence>
<keyword evidence="7" id="KW-0328">Glycosyltransferase</keyword>
<comment type="subcellular location">
    <subcellularLocation>
        <location evidence="1">Cell inner membrane</location>
        <topology evidence="1">Multi-pass membrane protein</topology>
    </subcellularLocation>
</comment>
<dbReference type="GO" id="GO:0016758">
    <property type="term" value="F:hexosyltransferase activity"/>
    <property type="evidence" value="ECO:0007669"/>
    <property type="project" value="TreeGrafter"/>
</dbReference>
<organism evidence="14 15">
    <name type="scientific">Harenicola maris</name>
    <dbReference type="NCBI Taxonomy" id="2841044"/>
    <lineage>
        <taxon>Bacteria</taxon>
        <taxon>Pseudomonadati</taxon>
        <taxon>Pseudomonadota</taxon>
        <taxon>Alphaproteobacteria</taxon>
        <taxon>Rhodobacterales</taxon>
        <taxon>Paracoccaceae</taxon>
        <taxon>Harenicola</taxon>
    </lineage>
</organism>
<evidence type="ECO:0000313" key="15">
    <source>
        <dbReference type="Proteomes" id="UP001315686"/>
    </source>
</evidence>
<evidence type="ECO:0000256" key="7">
    <source>
        <dbReference type="ARBA" id="ARBA00022676"/>
    </source>
</evidence>
<evidence type="ECO:0000256" key="2">
    <source>
        <dbReference type="ARBA" id="ARBA00005001"/>
    </source>
</evidence>
<protein>
    <recommendedName>
        <fullName evidence="4">Glucans biosynthesis glucosyltransferase H</fullName>
    </recommendedName>
</protein>
<name>A0AAP2CQQ4_9RHOB</name>
<dbReference type="RefSeq" id="WP_327794562.1">
    <property type="nucleotide sequence ID" value="NZ_JADQAZ010000002.1"/>
</dbReference>
<dbReference type="InterPro" id="IPR001173">
    <property type="entry name" value="Glyco_trans_2-like"/>
</dbReference>
<keyword evidence="11 12" id="KW-0472">Membrane</keyword>
<feature type="transmembrane region" description="Helical" evidence="12">
    <location>
        <begin position="478"/>
        <end position="497"/>
    </location>
</feature>
<evidence type="ECO:0000259" key="13">
    <source>
        <dbReference type="Pfam" id="PF13632"/>
    </source>
</evidence>
<comment type="pathway">
    <text evidence="2">Glycan metabolism; osmoregulated periplasmic glucan (OPG) biosynthesis.</text>
</comment>
<evidence type="ECO:0000256" key="11">
    <source>
        <dbReference type="ARBA" id="ARBA00023136"/>
    </source>
</evidence>
<dbReference type="NCBIfam" id="NF003962">
    <property type="entry name" value="PRK05454.2-5"/>
    <property type="match status" value="1"/>
</dbReference>
<dbReference type="PANTHER" id="PTHR43867">
    <property type="entry name" value="CELLULOSE SYNTHASE CATALYTIC SUBUNIT A [UDP-FORMING]"/>
    <property type="match status" value="1"/>
</dbReference>
<dbReference type="Proteomes" id="UP001315686">
    <property type="component" value="Unassembled WGS sequence"/>
</dbReference>
<dbReference type="InterPro" id="IPR050321">
    <property type="entry name" value="Glycosyltr_2/OpgH_subfam"/>
</dbReference>
<keyword evidence="15" id="KW-1185">Reference proteome</keyword>
<evidence type="ECO:0000256" key="5">
    <source>
        <dbReference type="ARBA" id="ARBA00022475"/>
    </source>
</evidence>
<evidence type="ECO:0000256" key="6">
    <source>
        <dbReference type="ARBA" id="ARBA00022519"/>
    </source>
</evidence>
<dbReference type="GO" id="GO:0005886">
    <property type="term" value="C:plasma membrane"/>
    <property type="evidence" value="ECO:0007669"/>
    <property type="project" value="UniProtKB-SubCell"/>
</dbReference>
<gene>
    <name evidence="14" type="primary">mdoH</name>
    <name evidence="14" type="ORF">IV417_13280</name>
</gene>
<reference evidence="14 15" key="1">
    <citation type="journal article" date="2021" name="Arch. Microbiol.">
        <title>Harenicola maris gen. nov., sp. nov. isolated from the Sea of Japan shallow sediments.</title>
        <authorList>
            <person name="Romanenko L.A."/>
            <person name="Kurilenko V.V."/>
            <person name="Chernysheva N.Y."/>
            <person name="Tekutyeva L.A."/>
            <person name="Velansky P.V."/>
            <person name="Svetashev V.I."/>
            <person name="Isaeva M.P."/>
        </authorList>
    </citation>
    <scope>NUCLEOTIDE SEQUENCE [LARGE SCALE GENOMIC DNA]</scope>
    <source>
        <strain evidence="14 15">KMM 3653</strain>
    </source>
</reference>
<evidence type="ECO:0000256" key="3">
    <source>
        <dbReference type="ARBA" id="ARBA00009337"/>
    </source>
</evidence>
<keyword evidence="6" id="KW-0997">Cell inner membrane</keyword>
<evidence type="ECO:0000313" key="14">
    <source>
        <dbReference type="EMBL" id="MBT0958358.1"/>
    </source>
</evidence>
<feature type="transmembrane region" description="Helical" evidence="12">
    <location>
        <begin position="44"/>
        <end position="66"/>
    </location>
</feature>
<feature type="transmembrane region" description="Helical" evidence="12">
    <location>
        <begin position="443"/>
        <end position="466"/>
    </location>
</feature>
<comment type="caution">
    <text evidence="14">The sequence shown here is derived from an EMBL/GenBank/DDBJ whole genome shotgun (WGS) entry which is preliminary data.</text>
</comment>
<evidence type="ECO:0000256" key="9">
    <source>
        <dbReference type="ARBA" id="ARBA00022692"/>
    </source>
</evidence>
<dbReference type="NCBIfam" id="NF003958">
    <property type="entry name" value="PRK05454.2-1"/>
    <property type="match status" value="1"/>
</dbReference>
<evidence type="ECO:0000256" key="8">
    <source>
        <dbReference type="ARBA" id="ARBA00022679"/>
    </source>
</evidence>
<keyword evidence="8" id="KW-0808">Transferase</keyword>